<dbReference type="Proteomes" id="UP000323664">
    <property type="component" value="Unassembled WGS sequence"/>
</dbReference>
<gene>
    <name evidence="2" type="ORF">EC604_01680</name>
</gene>
<dbReference type="SMART" id="SM00530">
    <property type="entry name" value="HTH_XRE"/>
    <property type="match status" value="1"/>
</dbReference>
<dbReference type="Gene3D" id="1.10.260.40">
    <property type="entry name" value="lambda repressor-like DNA-binding domains"/>
    <property type="match status" value="1"/>
</dbReference>
<dbReference type="InterPro" id="IPR001387">
    <property type="entry name" value="Cro/C1-type_HTH"/>
</dbReference>
<feature type="domain" description="HTH cro/C1-type" evidence="1">
    <location>
        <begin position="7"/>
        <end position="62"/>
    </location>
</feature>
<dbReference type="AlphaFoldDB" id="A0A5M9WLV9"/>
<organism evidence="2 3">
    <name type="scientific">Paenibacillus amylolyticus</name>
    <dbReference type="NCBI Taxonomy" id="1451"/>
    <lineage>
        <taxon>Bacteria</taxon>
        <taxon>Bacillati</taxon>
        <taxon>Bacillota</taxon>
        <taxon>Bacilli</taxon>
        <taxon>Bacillales</taxon>
        <taxon>Paenibacillaceae</taxon>
        <taxon>Paenibacillus</taxon>
    </lineage>
</organism>
<dbReference type="OrthoDB" id="9812960at2"/>
<dbReference type="Pfam" id="PF01381">
    <property type="entry name" value="HTH_3"/>
    <property type="match status" value="1"/>
</dbReference>
<dbReference type="EMBL" id="RIAS01000001">
    <property type="protein sequence ID" value="KAA8782557.1"/>
    <property type="molecule type" value="Genomic_DNA"/>
</dbReference>
<dbReference type="SUPFAM" id="SSF47413">
    <property type="entry name" value="lambda repressor-like DNA-binding domains"/>
    <property type="match status" value="1"/>
</dbReference>
<reference evidence="2 3" key="1">
    <citation type="journal article" date="2019" name="J. Ind. Microbiol. Biotechnol.">
        <title>Paenibacillus amylolyticus 27C64 has a diverse set of carbohydrate-active enzymes and complete pectin deconstruction system.</title>
        <authorList>
            <person name="Keggi C."/>
            <person name="Doran-Peterson J."/>
        </authorList>
    </citation>
    <scope>NUCLEOTIDE SEQUENCE [LARGE SCALE GENOMIC DNA]</scope>
    <source>
        <strain evidence="2 3">27C64</strain>
    </source>
</reference>
<dbReference type="RefSeq" id="WP_123062469.1">
    <property type="nucleotide sequence ID" value="NZ_RIAS01000001.1"/>
</dbReference>
<name>A0A5M9WLV9_PAEAM</name>
<protein>
    <submittedName>
        <fullName evidence="2">Helix-turn-helix transcriptional regulator</fullName>
    </submittedName>
</protein>
<evidence type="ECO:0000259" key="1">
    <source>
        <dbReference type="PROSITE" id="PS50943"/>
    </source>
</evidence>
<evidence type="ECO:0000313" key="3">
    <source>
        <dbReference type="Proteomes" id="UP000323664"/>
    </source>
</evidence>
<evidence type="ECO:0000313" key="2">
    <source>
        <dbReference type="EMBL" id="KAA8782557.1"/>
    </source>
</evidence>
<accession>A0A5M9WLV9</accession>
<dbReference type="InterPro" id="IPR010982">
    <property type="entry name" value="Lambda_DNA-bd_dom_sf"/>
</dbReference>
<comment type="caution">
    <text evidence="2">The sequence shown here is derived from an EMBL/GenBank/DDBJ whole genome shotgun (WGS) entry which is preliminary data.</text>
</comment>
<sequence>MDLADKILELMNEQGITKYRLSKETGVSYTGLTKILSRQTKHPQVDSLQAIASFFNKPTDYFLEQENDQQNQVPEWATPKDLADIKKILEEDQPVLFDGVPITDENRQRAMDILTGLLWEARDLNKKTYGRKKKAAPKEEE</sequence>
<proteinExistence type="predicted"/>
<dbReference type="CDD" id="cd00093">
    <property type="entry name" value="HTH_XRE"/>
    <property type="match status" value="1"/>
</dbReference>
<dbReference type="GO" id="GO:0003677">
    <property type="term" value="F:DNA binding"/>
    <property type="evidence" value="ECO:0007669"/>
    <property type="project" value="InterPro"/>
</dbReference>
<dbReference type="PROSITE" id="PS50943">
    <property type="entry name" value="HTH_CROC1"/>
    <property type="match status" value="1"/>
</dbReference>